<keyword evidence="3" id="KW-0472">Membrane</keyword>
<evidence type="ECO:0000256" key="3">
    <source>
        <dbReference type="SAM" id="Phobius"/>
    </source>
</evidence>
<evidence type="ECO:0000256" key="2">
    <source>
        <dbReference type="ARBA" id="ARBA00022598"/>
    </source>
</evidence>
<sequence>MKIFKSPHPTPPIPTNFSISQYLATTNPDQVNGDKVILEDDWSGKSLTYAGLRGRASDEAYAWKMRYLEEGDVVGICGVNCVDYVAAVHGVLWTGGVVAFFSTMDTVSDFVHAFKIVKPRYMILDPKVIERVRTALGQVEGGKKTQIIIHLGDNDNNRQLNYLIRQAWHACELLIRYSTPRIHRPYSSLRSAIYMYGVNAVVLMGPWLGAYTMLMRSYELGKLLKLSEEKKVSALRVVPSIAVQMWKEGVLDGYDLRSIKSILCSGAKLEEDVVKRMHEKLAGAPMFQGYGMTESNVATLRGCEAGKAGSVGRLFAGVEARLIDDDMDDVKSSQPSELLVRGPTVFRSHIFSRSHTHLSSKLPFAQNGIRTQEPRFRSLTWVLDPVGLPALNTMVTTMVCHDVRKWFDNKVAEYKRLRGGVQIIDGIPRTAMGRVMRWKLPARAEIEKERMIASCDFRGMGHKVPVADSQCPAHAGYVVGTRVLMVLAVPVTCPVAVLLEELLNVEEIASAKFIPLIGTSTTESAALIIVEVVGTGSPVVKLAAGVEQLENEKDKESKDHRFSSAAERTAIPHTTSSEALNRGKYWFRLGRILVDRVVHSCGLEGRSRQNVRSQWTRLGAKKRRSLQGEFRTARGGRQGSVMLINAYLEALK</sequence>
<accession>A0A1L7WZB2</accession>
<feature type="domain" description="AMP-dependent synthetase/ligase" evidence="4">
    <location>
        <begin position="195"/>
        <end position="347"/>
    </location>
</feature>
<dbReference type="InterPro" id="IPR000873">
    <property type="entry name" value="AMP-dep_synth/lig_dom"/>
</dbReference>
<evidence type="ECO:0000313" key="5">
    <source>
        <dbReference type="EMBL" id="CZR58106.1"/>
    </source>
</evidence>
<feature type="domain" description="AMP-dependent synthetase/ligase" evidence="4">
    <location>
        <begin position="32"/>
        <end position="148"/>
    </location>
</feature>
<evidence type="ECO:0000259" key="4">
    <source>
        <dbReference type="Pfam" id="PF00501"/>
    </source>
</evidence>
<dbReference type="PANTHER" id="PTHR24096:SF149">
    <property type="entry name" value="AMP-BINDING DOMAIN-CONTAINING PROTEIN-RELATED"/>
    <property type="match status" value="1"/>
</dbReference>
<keyword evidence="6" id="KW-1185">Reference proteome</keyword>
<name>A0A1L7WZB2_9HELO</name>
<dbReference type="Gene3D" id="3.40.50.980">
    <property type="match status" value="1"/>
</dbReference>
<dbReference type="Gene3D" id="2.30.38.10">
    <property type="entry name" value="Luciferase, Domain 3"/>
    <property type="match status" value="1"/>
</dbReference>
<keyword evidence="2" id="KW-0436">Ligase</keyword>
<proteinExistence type="inferred from homology"/>
<dbReference type="GO" id="GO:0016405">
    <property type="term" value="F:CoA-ligase activity"/>
    <property type="evidence" value="ECO:0007669"/>
    <property type="project" value="TreeGrafter"/>
</dbReference>
<dbReference type="Gene3D" id="3.30.300.30">
    <property type="match status" value="1"/>
</dbReference>
<dbReference type="GO" id="GO:0019748">
    <property type="term" value="P:secondary metabolic process"/>
    <property type="evidence" value="ECO:0007669"/>
    <property type="project" value="TreeGrafter"/>
</dbReference>
<dbReference type="EMBL" id="FJOG01000011">
    <property type="protein sequence ID" value="CZR58106.1"/>
    <property type="molecule type" value="Genomic_DNA"/>
</dbReference>
<dbReference type="AlphaFoldDB" id="A0A1L7WZB2"/>
<dbReference type="Gene3D" id="3.40.50.12780">
    <property type="entry name" value="N-terminal domain of ligase-like"/>
    <property type="match status" value="1"/>
</dbReference>
<dbReference type="SUPFAM" id="SSF56801">
    <property type="entry name" value="Acetyl-CoA synthetase-like"/>
    <property type="match status" value="1"/>
</dbReference>
<reference evidence="5 6" key="1">
    <citation type="submission" date="2016-03" db="EMBL/GenBank/DDBJ databases">
        <authorList>
            <person name="Ploux O."/>
        </authorList>
    </citation>
    <scope>NUCLEOTIDE SEQUENCE [LARGE SCALE GENOMIC DNA]</scope>
    <source>
        <strain evidence="5 6">UAMH 11012</strain>
    </source>
</reference>
<keyword evidence="3" id="KW-0812">Transmembrane</keyword>
<keyword evidence="3" id="KW-1133">Transmembrane helix</keyword>
<dbReference type="InterPro" id="IPR045851">
    <property type="entry name" value="AMP-bd_C_sf"/>
</dbReference>
<protein>
    <recommendedName>
        <fullName evidence="4">AMP-dependent synthetase/ligase domain-containing protein</fullName>
    </recommendedName>
</protein>
<comment type="similarity">
    <text evidence="1">Belongs to the ATP-dependent AMP-binding enzyme family.</text>
</comment>
<dbReference type="InterPro" id="IPR042099">
    <property type="entry name" value="ANL_N_sf"/>
</dbReference>
<evidence type="ECO:0000313" key="6">
    <source>
        <dbReference type="Proteomes" id="UP000184330"/>
    </source>
</evidence>
<evidence type="ECO:0000256" key="1">
    <source>
        <dbReference type="ARBA" id="ARBA00006432"/>
    </source>
</evidence>
<feature type="transmembrane region" description="Helical" evidence="3">
    <location>
        <begin position="193"/>
        <end position="214"/>
    </location>
</feature>
<dbReference type="PANTHER" id="PTHR24096">
    <property type="entry name" value="LONG-CHAIN-FATTY-ACID--COA LIGASE"/>
    <property type="match status" value="1"/>
</dbReference>
<dbReference type="OrthoDB" id="1898221at2759"/>
<dbReference type="Pfam" id="PF00501">
    <property type="entry name" value="AMP-binding"/>
    <property type="match status" value="2"/>
</dbReference>
<dbReference type="Proteomes" id="UP000184330">
    <property type="component" value="Unassembled WGS sequence"/>
</dbReference>
<gene>
    <name evidence="5" type="ORF">PAC_07996</name>
</gene>
<organism evidence="5 6">
    <name type="scientific">Phialocephala subalpina</name>
    <dbReference type="NCBI Taxonomy" id="576137"/>
    <lineage>
        <taxon>Eukaryota</taxon>
        <taxon>Fungi</taxon>
        <taxon>Dikarya</taxon>
        <taxon>Ascomycota</taxon>
        <taxon>Pezizomycotina</taxon>
        <taxon>Leotiomycetes</taxon>
        <taxon>Helotiales</taxon>
        <taxon>Mollisiaceae</taxon>
        <taxon>Phialocephala</taxon>
        <taxon>Phialocephala fortinii species complex</taxon>
    </lineage>
</organism>
<dbReference type="STRING" id="576137.A0A1L7WZB2"/>